<dbReference type="PANTHER" id="PTHR43142">
    <property type="entry name" value="CARBOXYLIC ESTER HYDROLASE"/>
    <property type="match status" value="1"/>
</dbReference>
<dbReference type="PROSITE" id="PS00122">
    <property type="entry name" value="CARBOXYLESTERASE_B_1"/>
    <property type="match status" value="1"/>
</dbReference>
<dbReference type="PANTHER" id="PTHR43142:SF1">
    <property type="entry name" value="CARBOXYLIC ESTER HYDROLASE"/>
    <property type="match status" value="1"/>
</dbReference>
<dbReference type="InterPro" id="IPR029058">
    <property type="entry name" value="AB_hydrolase_fold"/>
</dbReference>
<evidence type="ECO:0000313" key="8">
    <source>
        <dbReference type="EMBL" id="CAG9793753.1"/>
    </source>
</evidence>
<reference evidence="8" key="2">
    <citation type="submission" date="2022-10" db="EMBL/GenBank/DDBJ databases">
        <authorList>
            <consortium name="ENA_rothamsted_submissions"/>
            <consortium name="culmorum"/>
            <person name="King R."/>
        </authorList>
    </citation>
    <scope>NUCLEOTIDE SEQUENCE</scope>
</reference>
<accession>A0A9N9RAM5</accession>
<dbReference type="GO" id="GO:0052689">
    <property type="term" value="F:carboxylic ester hydrolase activity"/>
    <property type="evidence" value="ECO:0007669"/>
    <property type="project" value="UniProtKB-KW"/>
</dbReference>
<dbReference type="InterPro" id="IPR019826">
    <property type="entry name" value="Carboxylesterase_B_AS"/>
</dbReference>
<organism evidence="8 9">
    <name type="scientific">Diatraea saccharalis</name>
    <name type="common">sugarcane borer</name>
    <dbReference type="NCBI Taxonomy" id="40085"/>
    <lineage>
        <taxon>Eukaryota</taxon>
        <taxon>Metazoa</taxon>
        <taxon>Ecdysozoa</taxon>
        <taxon>Arthropoda</taxon>
        <taxon>Hexapoda</taxon>
        <taxon>Insecta</taxon>
        <taxon>Pterygota</taxon>
        <taxon>Neoptera</taxon>
        <taxon>Endopterygota</taxon>
        <taxon>Lepidoptera</taxon>
        <taxon>Glossata</taxon>
        <taxon>Ditrysia</taxon>
        <taxon>Pyraloidea</taxon>
        <taxon>Crambidae</taxon>
        <taxon>Crambinae</taxon>
        <taxon>Diatraea</taxon>
    </lineage>
</organism>
<keyword evidence="2" id="KW-0719">Serine esterase</keyword>
<dbReference type="PROSITE" id="PS00941">
    <property type="entry name" value="CARBOXYLESTERASE_B_2"/>
    <property type="match status" value="1"/>
</dbReference>
<evidence type="ECO:0000256" key="2">
    <source>
        <dbReference type="ARBA" id="ARBA00022487"/>
    </source>
</evidence>
<dbReference type="Gene3D" id="3.40.50.1820">
    <property type="entry name" value="alpha/beta hydrolase"/>
    <property type="match status" value="1"/>
</dbReference>
<evidence type="ECO:0000256" key="3">
    <source>
        <dbReference type="ARBA" id="ARBA00022801"/>
    </source>
</evidence>
<keyword evidence="3 6" id="KW-0378">Hydrolase</keyword>
<keyword evidence="5" id="KW-0325">Glycoprotein</keyword>
<evidence type="ECO:0000256" key="6">
    <source>
        <dbReference type="RuleBase" id="RU361235"/>
    </source>
</evidence>
<evidence type="ECO:0000256" key="1">
    <source>
        <dbReference type="ARBA" id="ARBA00005964"/>
    </source>
</evidence>
<dbReference type="InterPro" id="IPR019819">
    <property type="entry name" value="Carboxylesterase_B_CS"/>
</dbReference>
<evidence type="ECO:0000256" key="5">
    <source>
        <dbReference type="ARBA" id="ARBA00023180"/>
    </source>
</evidence>
<proteinExistence type="inferred from homology"/>
<feature type="domain" description="Carboxylesterase type B" evidence="7">
    <location>
        <begin position="3"/>
        <end position="512"/>
    </location>
</feature>
<keyword evidence="4" id="KW-1015">Disulfide bond</keyword>
<dbReference type="Pfam" id="PF00135">
    <property type="entry name" value="COesterase"/>
    <property type="match status" value="1"/>
</dbReference>
<evidence type="ECO:0000313" key="9">
    <source>
        <dbReference type="Proteomes" id="UP001153714"/>
    </source>
</evidence>
<keyword evidence="9" id="KW-1185">Reference proteome</keyword>
<comment type="similarity">
    <text evidence="1 6">Belongs to the type-B carboxylesterase/lipase family.</text>
</comment>
<name>A0A9N9RAM5_9NEOP</name>
<dbReference type="InterPro" id="IPR002018">
    <property type="entry name" value="CarbesteraseB"/>
</dbReference>
<protein>
    <recommendedName>
        <fullName evidence="6">Carboxylic ester hydrolase</fullName>
        <ecNumber evidence="6">3.1.1.-</ecNumber>
    </recommendedName>
</protein>
<dbReference type="Proteomes" id="UP001153714">
    <property type="component" value="Chromosome 6"/>
</dbReference>
<dbReference type="EMBL" id="OU893337">
    <property type="protein sequence ID" value="CAG9793753.1"/>
    <property type="molecule type" value="Genomic_DNA"/>
</dbReference>
<evidence type="ECO:0000259" key="7">
    <source>
        <dbReference type="Pfam" id="PF00135"/>
    </source>
</evidence>
<dbReference type="SUPFAM" id="SSF53474">
    <property type="entry name" value="alpha/beta-Hydrolases"/>
    <property type="match status" value="1"/>
</dbReference>
<dbReference type="EC" id="3.1.1.-" evidence="6"/>
<gene>
    <name evidence="8" type="ORF">DIATSA_LOCUS11166</name>
</gene>
<sequence length="533" mass="60108">MSDIIVEVDKGKLRGKICETPDNSKFYSFKGIPYAKPPVGDLRFSVPVPPEAWDEIRDATKDCNICSQLDRATNTIVGDEDCLYLNVYTPMLPSTNSSILPVMVFIHGGGFVYGNGTDDKTHGPDYLVQKEVVVVSFNYRLGVLGFLSLDHKDAPGNMGLRDQVLALKWVQRNIMKFGGDPKNVTIFGFSAGAASVEYLMLSRTAEGLFHKAIAQSGSSLLPWAHNNELKQLSHKIPEVAQKTIQTDEEILKYLKSLPIKELILLSMKVIESGQMHGGIYFGFVPAVEKKAEWETFLDEKPYDLLSQGKFNKVPIITGFCSREGLLMAFYGTQKLEKLMTENNFLDYLPFEIPESDKTNLDSKIKNIYCGIEPKYGETDTFGIDFFSDVDFFGGGYVATSLIAKHNSPVYFYEFDYDGGLNYLKKKYNIERKGACHGDDGGYLIRCDAILGKSVSKTDELVRDRLLEMWTNFAKHGNPTPNINNLITTKWEPATETSLPYLYIDENLVMKRETELYPSRAKLFTELYAKYNRL</sequence>
<reference evidence="8" key="1">
    <citation type="submission" date="2021-12" db="EMBL/GenBank/DDBJ databases">
        <authorList>
            <person name="King R."/>
        </authorList>
    </citation>
    <scope>NUCLEOTIDE SEQUENCE</scope>
</reference>
<dbReference type="AlphaFoldDB" id="A0A9N9RAM5"/>
<dbReference type="OrthoDB" id="19653at2759"/>
<evidence type="ECO:0000256" key="4">
    <source>
        <dbReference type="ARBA" id="ARBA00023157"/>
    </source>
</evidence>